<organism evidence="2 3">
    <name type="scientific">Pseudoalteromonas aurantia 208</name>
    <dbReference type="NCBI Taxonomy" id="1314867"/>
    <lineage>
        <taxon>Bacteria</taxon>
        <taxon>Pseudomonadati</taxon>
        <taxon>Pseudomonadota</taxon>
        <taxon>Gammaproteobacteria</taxon>
        <taxon>Alteromonadales</taxon>
        <taxon>Pseudoalteromonadaceae</taxon>
        <taxon>Pseudoalteromonas</taxon>
    </lineage>
</organism>
<dbReference type="SUPFAM" id="SSF88874">
    <property type="entry name" value="Receptor-binding domain of short tail fibre protein gp12"/>
    <property type="match status" value="1"/>
</dbReference>
<keyword evidence="3" id="KW-1185">Reference proteome</keyword>
<dbReference type="Proteomes" id="UP000615755">
    <property type="component" value="Unassembled WGS sequence"/>
</dbReference>
<dbReference type="Pfam" id="PF07484">
    <property type="entry name" value="Collar"/>
    <property type="match status" value="1"/>
</dbReference>
<protein>
    <recommendedName>
        <fullName evidence="1">Phage tail collar domain-containing protein</fullName>
    </recommendedName>
</protein>
<dbReference type="EMBL" id="AQGV01000012">
    <property type="protein sequence ID" value="MBE0368010.1"/>
    <property type="molecule type" value="Genomic_DNA"/>
</dbReference>
<dbReference type="InterPro" id="IPR011083">
    <property type="entry name" value="Phage_tail_collar_dom"/>
</dbReference>
<proteinExistence type="predicted"/>
<feature type="domain" description="Phage tail collar" evidence="1">
    <location>
        <begin position="8"/>
        <end position="63"/>
    </location>
</feature>
<dbReference type="Gene3D" id="3.90.1340.10">
    <property type="entry name" value="Phage tail collar domain"/>
    <property type="match status" value="1"/>
</dbReference>
<dbReference type="InterPro" id="IPR037053">
    <property type="entry name" value="Phage_tail_collar_dom_sf"/>
</dbReference>
<evidence type="ECO:0000259" key="1">
    <source>
        <dbReference type="Pfam" id="PF07484"/>
    </source>
</evidence>
<sequence length="178" mass="18670">MAEPFMAEIRIFGQTYSPESWTKCAGQIMSISQFTAIFSLIGANFGGNGRTTFGIPDLQGRAPLQAGQAPGLTPRFFSHFGGISQVALIPLELPAHDHIISGVFQAGNTDQPSNNQLAIDVASSGGALRYTAPLDSDASVMSSGSLATSGSSLPHENMQPALALNFCIALDGIYPPRN</sequence>
<reference evidence="2 3" key="1">
    <citation type="submission" date="2015-03" db="EMBL/GenBank/DDBJ databases">
        <title>Genome sequence of Pseudoalteromonas aurantia.</title>
        <authorList>
            <person name="Xie B.-B."/>
            <person name="Rong J.-C."/>
            <person name="Qin Q.-L."/>
            <person name="Zhang Y.-Z."/>
        </authorList>
    </citation>
    <scope>NUCLEOTIDE SEQUENCE [LARGE SCALE GENOMIC DNA]</scope>
    <source>
        <strain evidence="2 3">208</strain>
    </source>
</reference>
<name>A0ABR9EAK0_9GAMM</name>
<comment type="caution">
    <text evidence="2">The sequence shown here is derived from an EMBL/GenBank/DDBJ whole genome shotgun (WGS) entry which is preliminary data.</text>
</comment>
<gene>
    <name evidence="2" type="ORF">PAUR_a1506</name>
</gene>
<dbReference type="RefSeq" id="WP_192507359.1">
    <property type="nucleotide sequence ID" value="NZ_AQGV01000012.1"/>
</dbReference>
<accession>A0ABR9EAK0</accession>
<evidence type="ECO:0000313" key="2">
    <source>
        <dbReference type="EMBL" id="MBE0368010.1"/>
    </source>
</evidence>
<evidence type="ECO:0000313" key="3">
    <source>
        <dbReference type="Proteomes" id="UP000615755"/>
    </source>
</evidence>